<reference evidence="2" key="1">
    <citation type="submission" date="2021-03" db="EMBL/GenBank/DDBJ databases">
        <title>Draft genome sequence of rust myrtle Austropuccinia psidii MF-1, a brazilian biotype.</title>
        <authorList>
            <person name="Quecine M.C."/>
            <person name="Pachon D.M.R."/>
            <person name="Bonatelli M.L."/>
            <person name="Correr F.H."/>
            <person name="Franceschini L.M."/>
            <person name="Leite T.F."/>
            <person name="Margarido G.R.A."/>
            <person name="Almeida C.A."/>
            <person name="Ferrarezi J.A."/>
            <person name="Labate C.A."/>
        </authorList>
    </citation>
    <scope>NUCLEOTIDE SEQUENCE</scope>
    <source>
        <strain evidence="2">MF-1</strain>
    </source>
</reference>
<proteinExistence type="predicted"/>
<dbReference type="AlphaFoldDB" id="A0A9Q3IC42"/>
<protein>
    <submittedName>
        <fullName evidence="2">Uncharacterized protein</fullName>
    </submittedName>
</protein>
<dbReference type="Proteomes" id="UP000765509">
    <property type="component" value="Unassembled WGS sequence"/>
</dbReference>
<dbReference type="EMBL" id="AVOT02038480">
    <property type="protein sequence ID" value="MBW0533364.1"/>
    <property type="molecule type" value="Genomic_DNA"/>
</dbReference>
<keyword evidence="3" id="KW-1185">Reference proteome</keyword>
<feature type="compositionally biased region" description="Basic and acidic residues" evidence="1">
    <location>
        <begin position="88"/>
        <end position="106"/>
    </location>
</feature>
<sequence>MPKPLEGGYELLLTHQELSESAENHRTLRRMKSIVLQRQGQKNNKLVEEPNPFIHILEERLGNDSSFEEGRPSGIKQLQKCSKISPNDLRRNREGPRRIKAREKTKPIGTDLTHKGTGSPNWSLKLWTVYLIWSKVFWNSRQRSRK</sequence>
<organism evidence="2 3">
    <name type="scientific">Austropuccinia psidii MF-1</name>
    <dbReference type="NCBI Taxonomy" id="1389203"/>
    <lineage>
        <taxon>Eukaryota</taxon>
        <taxon>Fungi</taxon>
        <taxon>Dikarya</taxon>
        <taxon>Basidiomycota</taxon>
        <taxon>Pucciniomycotina</taxon>
        <taxon>Pucciniomycetes</taxon>
        <taxon>Pucciniales</taxon>
        <taxon>Sphaerophragmiaceae</taxon>
        <taxon>Austropuccinia</taxon>
    </lineage>
</organism>
<comment type="caution">
    <text evidence="2">The sequence shown here is derived from an EMBL/GenBank/DDBJ whole genome shotgun (WGS) entry which is preliminary data.</text>
</comment>
<evidence type="ECO:0000313" key="2">
    <source>
        <dbReference type="EMBL" id="MBW0533364.1"/>
    </source>
</evidence>
<gene>
    <name evidence="2" type="ORF">O181_073079</name>
</gene>
<name>A0A9Q3IC42_9BASI</name>
<evidence type="ECO:0000256" key="1">
    <source>
        <dbReference type="SAM" id="MobiDB-lite"/>
    </source>
</evidence>
<feature type="region of interest" description="Disordered" evidence="1">
    <location>
        <begin position="84"/>
        <end position="114"/>
    </location>
</feature>
<accession>A0A9Q3IC42</accession>
<evidence type="ECO:0000313" key="3">
    <source>
        <dbReference type="Proteomes" id="UP000765509"/>
    </source>
</evidence>